<dbReference type="Gene3D" id="1.10.510.10">
    <property type="entry name" value="Transferase(Phosphotransferase) domain 1"/>
    <property type="match status" value="1"/>
</dbReference>
<dbReference type="FunFam" id="3.10.450.50:FF:000001">
    <property type="entry name" value="calcium/calmodulin-dependent protein kinase type II subunit gamma isoform X1"/>
    <property type="match status" value="1"/>
</dbReference>
<dbReference type="Ensembl" id="ENSCCRT00010129044.1">
    <property type="protein sequence ID" value="ENSCCRP00010116105.1"/>
    <property type="gene ID" value="ENSCCRG00010050199.1"/>
</dbReference>
<evidence type="ECO:0000256" key="4">
    <source>
        <dbReference type="ARBA" id="ARBA00022553"/>
    </source>
</evidence>
<dbReference type="GO" id="GO:0005516">
    <property type="term" value="F:calmodulin binding"/>
    <property type="evidence" value="ECO:0007669"/>
    <property type="project" value="UniProtKB-KW"/>
</dbReference>
<evidence type="ECO:0000256" key="9">
    <source>
        <dbReference type="ARBA" id="ARBA00022860"/>
    </source>
</evidence>
<evidence type="ECO:0000313" key="16">
    <source>
        <dbReference type="Ensembl" id="ENSCCRP00010116105.1"/>
    </source>
</evidence>
<dbReference type="GO" id="GO:0005524">
    <property type="term" value="F:ATP binding"/>
    <property type="evidence" value="ECO:0007669"/>
    <property type="project" value="UniProtKB-UniRule"/>
</dbReference>
<evidence type="ECO:0000256" key="11">
    <source>
        <dbReference type="ARBA" id="ARBA00047430"/>
    </source>
</evidence>
<keyword evidence="6 14" id="KW-0547">Nucleotide-binding</keyword>
<dbReference type="GO" id="GO:0004683">
    <property type="term" value="F:calcium/calmodulin-dependent protein kinase activity"/>
    <property type="evidence" value="ECO:0007669"/>
    <property type="project" value="UniProtKB-EC"/>
</dbReference>
<dbReference type="Pfam" id="PF00069">
    <property type="entry name" value="Pkinase"/>
    <property type="match status" value="2"/>
</dbReference>
<dbReference type="FunFam" id="1.10.510.10:FF:000001">
    <property type="entry name" value="Calcium/calmodulin-dependent protein kinase type II subunit delta"/>
    <property type="match status" value="1"/>
</dbReference>
<dbReference type="PROSITE" id="PS00107">
    <property type="entry name" value="PROTEIN_KINASE_ATP"/>
    <property type="match status" value="1"/>
</dbReference>
<evidence type="ECO:0000256" key="10">
    <source>
        <dbReference type="ARBA" id="ARBA00047307"/>
    </source>
</evidence>
<dbReference type="PROSITE" id="PS00108">
    <property type="entry name" value="PROTEIN_KINASE_ST"/>
    <property type="match status" value="1"/>
</dbReference>
<evidence type="ECO:0000313" key="17">
    <source>
        <dbReference type="Proteomes" id="UP000694427"/>
    </source>
</evidence>
<keyword evidence="9" id="KW-0112">Calmodulin-binding</keyword>
<dbReference type="SMART" id="SM00220">
    <property type="entry name" value="S_TKc"/>
    <property type="match status" value="1"/>
</dbReference>
<evidence type="ECO:0000256" key="12">
    <source>
        <dbReference type="ARBA" id="ARBA00056581"/>
    </source>
</evidence>
<dbReference type="Proteomes" id="UP000694427">
    <property type="component" value="Unplaced"/>
</dbReference>
<sequence>MATIVTSTRFTDEYQLYEELGKGAFSVVRRCVKKSTGQEYAAKIINTKKLSARDHQKLEREARICRLLKHPNIVRLHDSISEEGFHYLVFDLICCTCINQILESVNHIHQHDIVHRDLKPENLLLASKMKGAAVKLADFGLAIEVQGDQQAWFGFAGTPGYLSPEVLRKDPYGKPVDIWACGVILYILLVGYPPFWDEDQHKLYQQIKAGAYDFPSPEWDTVTPEAKNLINQMLTINPAKRITAEQALKHPWVCQRSTVASMMHRQETVECLRKFNARRKLKGAILTTMLVSRNFSVGRQHTSPAAPTTSTAALAQEVLILGCDVVLHTRCVHAFLCLSACIITCVACAALCVAAVPVHDVKHLAWNSSEHASCPELERTHSGPCASAHGVGVARKQEIIKITEQLIEAVNNGDFEAYTRICDPGLTSFEPEALGNLVEGMDFHKFYFEHLLSKNNKPVHTTILNPHVHLIGEDAACIAYIRLTQYIDGQGRPRSCQSEETRVWHRRDAKWLNVHFHCSGAPAAPLQ</sequence>
<keyword evidence="8 14" id="KW-0067">ATP-binding</keyword>
<keyword evidence="5" id="KW-0808">Transferase</keyword>
<proteinExistence type="inferred from homology"/>
<dbReference type="InterPro" id="IPR013543">
    <property type="entry name" value="Ca/CaM-dep_prot_kinase-assoc"/>
</dbReference>
<reference evidence="16" key="1">
    <citation type="submission" date="2025-08" db="UniProtKB">
        <authorList>
            <consortium name="Ensembl"/>
        </authorList>
    </citation>
    <scope>IDENTIFICATION</scope>
</reference>
<evidence type="ECO:0000259" key="15">
    <source>
        <dbReference type="PROSITE" id="PS50011"/>
    </source>
</evidence>
<evidence type="ECO:0000256" key="14">
    <source>
        <dbReference type="PROSITE-ProRule" id="PRU10141"/>
    </source>
</evidence>
<protein>
    <recommendedName>
        <fullName evidence="2">calcium/calmodulin-dependent protein kinase</fullName>
        <ecNumber evidence="2">2.7.11.17</ecNumber>
    </recommendedName>
</protein>
<dbReference type="PANTHER" id="PTHR24347">
    <property type="entry name" value="SERINE/THREONINE-PROTEIN KINASE"/>
    <property type="match status" value="1"/>
</dbReference>
<dbReference type="SUPFAM" id="SSF56112">
    <property type="entry name" value="Protein kinase-like (PK-like)"/>
    <property type="match status" value="1"/>
</dbReference>
<feature type="binding site" evidence="14">
    <location>
        <position position="43"/>
    </location>
    <ligand>
        <name>ATP</name>
        <dbReference type="ChEBI" id="CHEBI:30616"/>
    </ligand>
</feature>
<keyword evidence="7" id="KW-0418">Kinase</keyword>
<comment type="subunit">
    <text evidence="13">CAMK2 is composed of four different chains: alpha, beta, gamma, and delta. The different isoforms assemble into homo- or heteromultimeric holoenzymes composed of 8 to 12 subunits.</text>
</comment>
<dbReference type="InterPro" id="IPR032710">
    <property type="entry name" value="NTF2-like_dom_sf"/>
</dbReference>
<name>A0A8C1Y8N2_CYPCA</name>
<dbReference type="FunFam" id="3.30.200.20:FF:000002">
    <property type="entry name" value="Calcium/calmodulin-dependent protein kinase type II subunit delta isoform 2"/>
    <property type="match status" value="1"/>
</dbReference>
<reference evidence="16" key="2">
    <citation type="submission" date="2025-09" db="UniProtKB">
        <authorList>
            <consortium name="Ensembl"/>
        </authorList>
    </citation>
    <scope>IDENTIFICATION</scope>
</reference>
<comment type="function">
    <text evidence="12">CaM-kinase II (CAMK2) is a prominent kinase in the central nervous system.</text>
</comment>
<dbReference type="InterPro" id="IPR011009">
    <property type="entry name" value="Kinase-like_dom_sf"/>
</dbReference>
<evidence type="ECO:0000256" key="5">
    <source>
        <dbReference type="ARBA" id="ARBA00022679"/>
    </source>
</evidence>
<evidence type="ECO:0000256" key="13">
    <source>
        <dbReference type="ARBA" id="ARBA00064333"/>
    </source>
</evidence>
<evidence type="ECO:0000256" key="8">
    <source>
        <dbReference type="ARBA" id="ARBA00022840"/>
    </source>
</evidence>
<dbReference type="Pfam" id="PF08332">
    <property type="entry name" value="CaMKII_AD"/>
    <property type="match status" value="1"/>
</dbReference>
<dbReference type="InterPro" id="IPR008271">
    <property type="entry name" value="Ser/Thr_kinase_AS"/>
</dbReference>
<feature type="domain" description="Protein kinase" evidence="15">
    <location>
        <begin position="14"/>
        <end position="253"/>
    </location>
</feature>
<keyword evidence="3" id="KW-0723">Serine/threonine-protein kinase</keyword>
<dbReference type="PROSITE" id="PS50011">
    <property type="entry name" value="PROTEIN_KINASE_DOM"/>
    <property type="match status" value="1"/>
</dbReference>
<keyword evidence="4" id="KW-0597">Phosphoprotein</keyword>
<dbReference type="CDD" id="cd14086">
    <property type="entry name" value="STKc_CaMKII"/>
    <property type="match status" value="1"/>
</dbReference>
<dbReference type="Gene3D" id="3.30.200.20">
    <property type="entry name" value="Phosphorylase Kinase, domain 1"/>
    <property type="match status" value="1"/>
</dbReference>
<dbReference type="GO" id="GO:0043226">
    <property type="term" value="C:organelle"/>
    <property type="evidence" value="ECO:0007669"/>
    <property type="project" value="UniProtKB-ARBA"/>
</dbReference>
<keyword evidence="17" id="KW-1185">Reference proteome</keyword>
<accession>A0A8C1Y8N2</accession>
<evidence type="ECO:0000256" key="2">
    <source>
        <dbReference type="ARBA" id="ARBA00012434"/>
    </source>
</evidence>
<evidence type="ECO:0000256" key="3">
    <source>
        <dbReference type="ARBA" id="ARBA00022527"/>
    </source>
</evidence>
<dbReference type="InterPro" id="IPR017441">
    <property type="entry name" value="Protein_kinase_ATP_BS"/>
</dbReference>
<dbReference type="EC" id="2.7.11.17" evidence="2"/>
<evidence type="ECO:0000256" key="6">
    <source>
        <dbReference type="ARBA" id="ARBA00022741"/>
    </source>
</evidence>
<comment type="catalytic activity">
    <reaction evidence="11">
        <text>L-seryl-[protein] + ATP = O-phospho-L-seryl-[protein] + ADP + H(+)</text>
        <dbReference type="Rhea" id="RHEA:17989"/>
        <dbReference type="Rhea" id="RHEA-COMP:9863"/>
        <dbReference type="Rhea" id="RHEA-COMP:11604"/>
        <dbReference type="ChEBI" id="CHEBI:15378"/>
        <dbReference type="ChEBI" id="CHEBI:29999"/>
        <dbReference type="ChEBI" id="CHEBI:30616"/>
        <dbReference type="ChEBI" id="CHEBI:83421"/>
        <dbReference type="ChEBI" id="CHEBI:456216"/>
        <dbReference type="EC" id="2.7.11.17"/>
    </reaction>
</comment>
<dbReference type="SUPFAM" id="SSF54427">
    <property type="entry name" value="NTF2-like"/>
    <property type="match status" value="1"/>
</dbReference>
<dbReference type="Gene3D" id="3.10.450.50">
    <property type="match status" value="1"/>
</dbReference>
<dbReference type="Gene3D" id="6.10.140.620">
    <property type="match status" value="1"/>
</dbReference>
<comment type="catalytic activity">
    <reaction evidence="10">
        <text>L-threonyl-[protein] + ATP = O-phospho-L-threonyl-[protein] + ADP + H(+)</text>
        <dbReference type="Rhea" id="RHEA:46608"/>
        <dbReference type="Rhea" id="RHEA-COMP:11060"/>
        <dbReference type="Rhea" id="RHEA-COMP:11605"/>
        <dbReference type="ChEBI" id="CHEBI:15378"/>
        <dbReference type="ChEBI" id="CHEBI:30013"/>
        <dbReference type="ChEBI" id="CHEBI:30616"/>
        <dbReference type="ChEBI" id="CHEBI:61977"/>
        <dbReference type="ChEBI" id="CHEBI:456216"/>
        <dbReference type="EC" id="2.7.11.17"/>
    </reaction>
</comment>
<comment type="similarity">
    <text evidence="1">Belongs to the protein kinase superfamily. CAMK Ser/Thr protein kinase family. CaMK subfamily.</text>
</comment>
<evidence type="ECO:0000256" key="7">
    <source>
        <dbReference type="ARBA" id="ARBA00022777"/>
    </source>
</evidence>
<dbReference type="AlphaFoldDB" id="A0A8C1Y8N2"/>
<dbReference type="InterPro" id="IPR000719">
    <property type="entry name" value="Prot_kinase_dom"/>
</dbReference>
<evidence type="ECO:0000256" key="1">
    <source>
        <dbReference type="ARBA" id="ARBA00005354"/>
    </source>
</evidence>
<organism evidence="16 17">
    <name type="scientific">Cyprinus carpio</name>
    <name type="common">Common carp</name>
    <dbReference type="NCBI Taxonomy" id="7962"/>
    <lineage>
        <taxon>Eukaryota</taxon>
        <taxon>Metazoa</taxon>
        <taxon>Chordata</taxon>
        <taxon>Craniata</taxon>
        <taxon>Vertebrata</taxon>
        <taxon>Euteleostomi</taxon>
        <taxon>Actinopterygii</taxon>
        <taxon>Neopterygii</taxon>
        <taxon>Teleostei</taxon>
        <taxon>Ostariophysi</taxon>
        <taxon>Cypriniformes</taxon>
        <taxon>Cyprinidae</taxon>
        <taxon>Cyprininae</taxon>
        <taxon>Cyprinus</taxon>
    </lineage>
</organism>